<accession>A0AAW2L858</accession>
<organism evidence="2">
    <name type="scientific">Sesamum radiatum</name>
    <name type="common">Black benniseed</name>
    <dbReference type="NCBI Taxonomy" id="300843"/>
    <lineage>
        <taxon>Eukaryota</taxon>
        <taxon>Viridiplantae</taxon>
        <taxon>Streptophyta</taxon>
        <taxon>Embryophyta</taxon>
        <taxon>Tracheophyta</taxon>
        <taxon>Spermatophyta</taxon>
        <taxon>Magnoliopsida</taxon>
        <taxon>eudicotyledons</taxon>
        <taxon>Gunneridae</taxon>
        <taxon>Pentapetalae</taxon>
        <taxon>asterids</taxon>
        <taxon>lamiids</taxon>
        <taxon>Lamiales</taxon>
        <taxon>Pedaliaceae</taxon>
        <taxon>Sesamum</taxon>
    </lineage>
</organism>
<sequence length="229" mass="25760">MTPPLGMGLKRKQSSPPAVVSVLKGESFLFNYQKEFLQRLWSGLIVKISNTPVDFLSSIEDDVYLILESMKSFQKFDVSKVEESLNMFFAKVRAYDEARSLSSEKLSQSLHEQQLKEVKARLQGVQAKASEEASEIQSVMDELEHVEEDIAVLKGQRTNLRATLKEKKQLNHDTQAKVHEVEKDLAALESTGPLDDAIVQNLESSRANLGILTEDLKTYPSISHVNIIK</sequence>
<comment type="caution">
    <text evidence="2">The sequence shown here is derived from an EMBL/GenBank/DDBJ whole genome shotgun (WGS) entry which is preliminary data.</text>
</comment>
<gene>
    <name evidence="2" type="ORF">Sradi_5427700</name>
</gene>
<name>A0AAW2L858_SESRA</name>
<dbReference type="AlphaFoldDB" id="A0AAW2L858"/>
<dbReference type="Gene3D" id="1.10.287.1490">
    <property type="match status" value="1"/>
</dbReference>
<proteinExistence type="predicted"/>
<feature type="coiled-coil region" evidence="1">
    <location>
        <begin position="108"/>
        <end position="191"/>
    </location>
</feature>
<evidence type="ECO:0000256" key="1">
    <source>
        <dbReference type="SAM" id="Coils"/>
    </source>
</evidence>
<dbReference type="EMBL" id="JACGWJ010000025">
    <property type="protein sequence ID" value="KAL0315495.1"/>
    <property type="molecule type" value="Genomic_DNA"/>
</dbReference>
<reference evidence="2" key="1">
    <citation type="submission" date="2020-06" db="EMBL/GenBank/DDBJ databases">
        <authorList>
            <person name="Li T."/>
            <person name="Hu X."/>
            <person name="Zhang T."/>
            <person name="Song X."/>
            <person name="Zhang H."/>
            <person name="Dai N."/>
            <person name="Sheng W."/>
            <person name="Hou X."/>
            <person name="Wei L."/>
        </authorList>
    </citation>
    <scope>NUCLEOTIDE SEQUENCE</scope>
    <source>
        <strain evidence="2">G02</strain>
        <tissue evidence="2">Leaf</tissue>
    </source>
</reference>
<evidence type="ECO:0000313" key="2">
    <source>
        <dbReference type="EMBL" id="KAL0315495.1"/>
    </source>
</evidence>
<reference evidence="2" key="2">
    <citation type="journal article" date="2024" name="Plant">
        <title>Genomic evolution and insights into agronomic trait innovations of Sesamum species.</title>
        <authorList>
            <person name="Miao H."/>
            <person name="Wang L."/>
            <person name="Qu L."/>
            <person name="Liu H."/>
            <person name="Sun Y."/>
            <person name="Le M."/>
            <person name="Wang Q."/>
            <person name="Wei S."/>
            <person name="Zheng Y."/>
            <person name="Lin W."/>
            <person name="Duan Y."/>
            <person name="Cao H."/>
            <person name="Xiong S."/>
            <person name="Wang X."/>
            <person name="Wei L."/>
            <person name="Li C."/>
            <person name="Ma Q."/>
            <person name="Ju M."/>
            <person name="Zhao R."/>
            <person name="Li G."/>
            <person name="Mu C."/>
            <person name="Tian Q."/>
            <person name="Mei H."/>
            <person name="Zhang T."/>
            <person name="Gao T."/>
            <person name="Zhang H."/>
        </authorList>
    </citation>
    <scope>NUCLEOTIDE SEQUENCE</scope>
    <source>
        <strain evidence="2">G02</strain>
    </source>
</reference>
<keyword evidence="1" id="KW-0175">Coiled coil</keyword>
<protein>
    <submittedName>
        <fullName evidence="2">Uncharacterized protein</fullName>
    </submittedName>
</protein>